<dbReference type="InterPro" id="IPR003029">
    <property type="entry name" value="S1_domain"/>
</dbReference>
<dbReference type="RefSeq" id="WP_075362774.1">
    <property type="nucleotide sequence ID" value="NZ_AZCV01000005.1"/>
</dbReference>
<proteinExistence type="predicted"/>
<dbReference type="GO" id="GO:0006412">
    <property type="term" value="P:translation"/>
    <property type="evidence" value="ECO:0007669"/>
    <property type="project" value="TreeGrafter"/>
</dbReference>
<dbReference type="AlphaFoldDB" id="A0A0R1H424"/>
<evidence type="ECO:0000313" key="3">
    <source>
        <dbReference type="Proteomes" id="UP000050909"/>
    </source>
</evidence>
<feature type="domain" description="S1 motif" evidence="1">
    <location>
        <begin position="4"/>
        <end position="73"/>
    </location>
</feature>
<dbReference type="InterPro" id="IPR050437">
    <property type="entry name" value="Ribos_protein_bS1-like"/>
</dbReference>
<keyword evidence="3" id="KW-1185">Reference proteome</keyword>
<dbReference type="InterPro" id="IPR012340">
    <property type="entry name" value="NA-bd_OB-fold"/>
</dbReference>
<gene>
    <name evidence="2" type="ORF">FC62_GL001261</name>
</gene>
<dbReference type="Pfam" id="PF00575">
    <property type="entry name" value="S1"/>
    <property type="match status" value="1"/>
</dbReference>
<dbReference type="SMART" id="SM00316">
    <property type="entry name" value="S1"/>
    <property type="match status" value="1"/>
</dbReference>
<dbReference type="PROSITE" id="PS50126">
    <property type="entry name" value="S1"/>
    <property type="match status" value="1"/>
</dbReference>
<evidence type="ECO:0000313" key="2">
    <source>
        <dbReference type="EMBL" id="KRK37383.1"/>
    </source>
</evidence>
<dbReference type="EMBL" id="AZCV01000005">
    <property type="protein sequence ID" value="KRK37383.1"/>
    <property type="molecule type" value="Genomic_DNA"/>
</dbReference>
<dbReference type="NCBIfam" id="NF040579">
    <property type="entry name" value="S1_dom_CvfD"/>
    <property type="match status" value="1"/>
</dbReference>
<organism evidence="2 3">
    <name type="scientific">Amylolactobacillus amylotrophicus DSM 20534</name>
    <dbReference type="NCBI Taxonomy" id="1423722"/>
    <lineage>
        <taxon>Bacteria</taxon>
        <taxon>Bacillati</taxon>
        <taxon>Bacillota</taxon>
        <taxon>Bacilli</taxon>
        <taxon>Lactobacillales</taxon>
        <taxon>Lactobacillaceae</taxon>
        <taxon>Amylolactobacillus</taxon>
    </lineage>
</organism>
<dbReference type="CDD" id="cd00164">
    <property type="entry name" value="S1_like"/>
    <property type="match status" value="1"/>
</dbReference>
<sequence>MKIGEKITGVVKGIQPYGVFLLLPNKRQGLIHISECQSGYVGNINQLFTVGQTVQAMIIDIDEYSGQISLSLRAMEERPTPRKYGSKHTWTQRKTRLGFAPLASEMNGFVCEALKKYKNA</sequence>
<protein>
    <recommendedName>
        <fullName evidence="1">S1 motif domain-containing protein</fullName>
    </recommendedName>
</protein>
<dbReference type="Proteomes" id="UP000050909">
    <property type="component" value="Unassembled WGS sequence"/>
</dbReference>
<comment type="caution">
    <text evidence="2">The sequence shown here is derived from an EMBL/GenBank/DDBJ whole genome shotgun (WGS) entry which is preliminary data.</text>
</comment>
<reference evidence="2 3" key="1">
    <citation type="journal article" date="2015" name="Genome Announc.">
        <title>Expanding the biotechnology potential of lactobacilli through comparative genomics of 213 strains and associated genera.</title>
        <authorList>
            <person name="Sun Z."/>
            <person name="Harris H.M."/>
            <person name="McCann A."/>
            <person name="Guo C."/>
            <person name="Argimon S."/>
            <person name="Zhang W."/>
            <person name="Yang X."/>
            <person name="Jeffery I.B."/>
            <person name="Cooney J.C."/>
            <person name="Kagawa T.F."/>
            <person name="Liu W."/>
            <person name="Song Y."/>
            <person name="Salvetti E."/>
            <person name="Wrobel A."/>
            <person name="Rasinkangas P."/>
            <person name="Parkhill J."/>
            <person name="Rea M.C."/>
            <person name="O'Sullivan O."/>
            <person name="Ritari J."/>
            <person name="Douillard F.P."/>
            <person name="Paul Ross R."/>
            <person name="Yang R."/>
            <person name="Briner A.E."/>
            <person name="Felis G.E."/>
            <person name="de Vos W.M."/>
            <person name="Barrangou R."/>
            <person name="Klaenhammer T.R."/>
            <person name="Caufield P.W."/>
            <person name="Cui Y."/>
            <person name="Zhang H."/>
            <person name="O'Toole P.W."/>
        </authorList>
    </citation>
    <scope>NUCLEOTIDE SEQUENCE [LARGE SCALE GENOMIC DNA]</scope>
    <source>
        <strain evidence="2 3">DSM 20534</strain>
    </source>
</reference>
<accession>A0A0R1H424</accession>
<dbReference type="Gene3D" id="2.40.50.140">
    <property type="entry name" value="Nucleic acid-binding proteins"/>
    <property type="match status" value="1"/>
</dbReference>
<dbReference type="PANTHER" id="PTHR10724">
    <property type="entry name" value="30S RIBOSOMAL PROTEIN S1"/>
    <property type="match status" value="1"/>
</dbReference>
<dbReference type="PATRIC" id="fig|1423722.3.peg.1286"/>
<name>A0A0R1H424_9LACO</name>
<dbReference type="GO" id="GO:0003729">
    <property type="term" value="F:mRNA binding"/>
    <property type="evidence" value="ECO:0007669"/>
    <property type="project" value="TreeGrafter"/>
</dbReference>
<dbReference type="SUPFAM" id="SSF50249">
    <property type="entry name" value="Nucleic acid-binding proteins"/>
    <property type="match status" value="1"/>
</dbReference>
<evidence type="ECO:0000259" key="1">
    <source>
        <dbReference type="PROSITE" id="PS50126"/>
    </source>
</evidence>
<dbReference type="GO" id="GO:0003735">
    <property type="term" value="F:structural constituent of ribosome"/>
    <property type="evidence" value="ECO:0007669"/>
    <property type="project" value="TreeGrafter"/>
</dbReference>